<feature type="region of interest" description="Disordered" evidence="1">
    <location>
        <begin position="233"/>
        <end position="255"/>
    </location>
</feature>
<reference evidence="2" key="1">
    <citation type="submission" date="2019-11" db="EMBL/GenBank/DDBJ databases">
        <title>Bipolaris sorokiniana Genome sequencing.</title>
        <authorList>
            <person name="Wang H."/>
        </authorList>
    </citation>
    <scope>NUCLEOTIDE SEQUENCE</scope>
</reference>
<dbReference type="Proteomes" id="UP000624244">
    <property type="component" value="Unassembled WGS sequence"/>
</dbReference>
<protein>
    <recommendedName>
        <fullName evidence="4">F-box domain-containing protein</fullName>
    </recommendedName>
</protein>
<proteinExistence type="predicted"/>
<feature type="region of interest" description="Disordered" evidence="1">
    <location>
        <begin position="268"/>
        <end position="290"/>
    </location>
</feature>
<evidence type="ECO:0008006" key="4">
    <source>
        <dbReference type="Google" id="ProtNLM"/>
    </source>
</evidence>
<dbReference type="OMA" id="SSYFYQH"/>
<dbReference type="PANTHER" id="PTHR42085">
    <property type="entry name" value="F-BOX DOMAIN-CONTAINING PROTEIN"/>
    <property type="match status" value="1"/>
</dbReference>
<dbReference type="AlphaFoldDB" id="A0A8H5ZPG5"/>
<accession>A0A8H5ZPG5</accession>
<organism evidence="2 3">
    <name type="scientific">Cochliobolus sativus</name>
    <name type="common">Common root rot and spot blotch fungus</name>
    <name type="synonym">Bipolaris sorokiniana</name>
    <dbReference type="NCBI Taxonomy" id="45130"/>
    <lineage>
        <taxon>Eukaryota</taxon>
        <taxon>Fungi</taxon>
        <taxon>Dikarya</taxon>
        <taxon>Ascomycota</taxon>
        <taxon>Pezizomycotina</taxon>
        <taxon>Dothideomycetes</taxon>
        <taxon>Pleosporomycetidae</taxon>
        <taxon>Pleosporales</taxon>
        <taxon>Pleosporineae</taxon>
        <taxon>Pleosporaceae</taxon>
        <taxon>Bipolaris</taxon>
    </lineage>
</organism>
<dbReference type="PANTHER" id="PTHR42085:SF2">
    <property type="entry name" value="F-BOX DOMAIN-CONTAINING PROTEIN"/>
    <property type="match status" value="1"/>
</dbReference>
<dbReference type="InterPro" id="IPR038883">
    <property type="entry name" value="AN11006-like"/>
</dbReference>
<evidence type="ECO:0000256" key="1">
    <source>
        <dbReference type="SAM" id="MobiDB-lite"/>
    </source>
</evidence>
<evidence type="ECO:0000313" key="3">
    <source>
        <dbReference type="Proteomes" id="UP000624244"/>
    </source>
</evidence>
<name>A0A8H5ZPG5_COCSA</name>
<gene>
    <name evidence="2" type="ORF">GGP41_006833</name>
</gene>
<feature type="compositionally biased region" description="Polar residues" evidence="1">
    <location>
        <begin position="244"/>
        <end position="254"/>
    </location>
</feature>
<comment type="caution">
    <text evidence="2">The sequence shown here is derived from an EMBL/GenBank/DDBJ whole genome shotgun (WGS) entry which is preliminary data.</text>
</comment>
<dbReference type="EMBL" id="WNKQ01000001">
    <property type="protein sequence ID" value="KAF5854051.1"/>
    <property type="molecule type" value="Genomic_DNA"/>
</dbReference>
<evidence type="ECO:0000313" key="2">
    <source>
        <dbReference type="EMBL" id="KAF5854051.1"/>
    </source>
</evidence>
<sequence length="377" mass="41446">MAEFNDMPAEIRNMIYEPLLSQSHSQNTVERLRSNNAFSLFTVSKQIHDETTSYFYQNNNIKIYTPSQTTETATILPPIADRYLRFLGRVRVLATIATAESTTHTKVAGTIASLANIGAKFEDVHIFINSSLSRLVNKMVDDSILDADHPIIVALQKLLGSGVAEVVRLSLPGAWLTPSVAQHLKSQYGDRILFIGRDGSPCDAACIEKSKTGVHVTRHMATLGLDKEAMEHAYSDDEDEFDQPTPSSVPSSFGSALADLDTFSVTRYETSPEDAKNDDSTGDSAGGDSFFSEADLEEWATSGENGVQEEPSQPEDVDVDDDELDEELDDMSDDGFDTIMGNMDDMAHHIANEADITYLVNFAPELLQVGHNLDHLM</sequence>